<dbReference type="Pfam" id="PF25990">
    <property type="entry name" value="Beta-barrel_YknX"/>
    <property type="match status" value="1"/>
</dbReference>
<feature type="compositionally biased region" description="Gly residues" evidence="3">
    <location>
        <begin position="181"/>
        <end position="199"/>
    </location>
</feature>
<comment type="caution">
    <text evidence="7">The sequence shown here is derived from an EMBL/GenBank/DDBJ whole genome shotgun (WGS) entry which is preliminary data.</text>
</comment>
<feature type="compositionally biased region" description="Low complexity" evidence="3">
    <location>
        <begin position="200"/>
        <end position="211"/>
    </location>
</feature>
<dbReference type="Gene3D" id="2.40.30.170">
    <property type="match status" value="1"/>
</dbReference>
<comment type="subcellular location">
    <subcellularLocation>
        <location evidence="1">Cell envelope</location>
    </subcellularLocation>
</comment>
<evidence type="ECO:0000256" key="1">
    <source>
        <dbReference type="ARBA" id="ARBA00004196"/>
    </source>
</evidence>
<sequence>MRRPVRQRALLINIGLVVIVLVAGFFAFRLLFPGSTAQGATPRTVAVTKGSVSATVSAAGTVQSASTVGVNFATSGTVKKISVKVGDKVSAGQELARLDATALQSKVDQAAASLDAANASLTAAQTGPQANDAATVAQRKSQVAQAKATLTEARANLSAAVLKAPAEGTVVSISGSVGNPAGSGGSSGGSGSVGGGSSGGSSSSSSSSSQSTTSGFIVLSDLVNFQVKANIAEIDISRLKVDQAATVTVNALPDQQFPAKVNQIDLTPTTSGNVVQYGVTLTLNQLPEGLKPGQSASVQVVVAKVDNALTVPSFAVQSTGGTHRVTVWSNGQQAVRTVQVGVKGEQATQITSGLAEGDQVVIPTATGTTQQQQQPGGGGGRATFGGGGGGGFVGGGGPGGNR</sequence>
<dbReference type="InterPro" id="IPR050465">
    <property type="entry name" value="UPF0194_transport"/>
</dbReference>
<dbReference type="Proteomes" id="UP001589693">
    <property type="component" value="Unassembled WGS sequence"/>
</dbReference>
<keyword evidence="4" id="KW-0812">Transmembrane</keyword>
<dbReference type="EMBL" id="JBHLZU010000011">
    <property type="protein sequence ID" value="MFB9905110.1"/>
    <property type="molecule type" value="Genomic_DNA"/>
</dbReference>
<keyword evidence="4" id="KW-1133">Transmembrane helix</keyword>
<keyword evidence="4" id="KW-0472">Membrane</keyword>
<dbReference type="InterPro" id="IPR058636">
    <property type="entry name" value="Beta-barrel_YknX"/>
</dbReference>
<keyword evidence="2" id="KW-0175">Coiled coil</keyword>
<feature type="compositionally biased region" description="Gly residues" evidence="3">
    <location>
        <begin position="375"/>
        <end position="402"/>
    </location>
</feature>
<evidence type="ECO:0000256" key="4">
    <source>
        <dbReference type="SAM" id="Phobius"/>
    </source>
</evidence>
<evidence type="ECO:0000256" key="3">
    <source>
        <dbReference type="SAM" id="MobiDB-lite"/>
    </source>
</evidence>
<dbReference type="Gene3D" id="6.20.50.140">
    <property type="match status" value="1"/>
</dbReference>
<gene>
    <name evidence="7" type="ORF">ACFFQA_14320</name>
</gene>
<dbReference type="RefSeq" id="WP_377852393.1">
    <property type="nucleotide sequence ID" value="NZ_JBHLZU010000011.1"/>
</dbReference>
<organism evidence="7 8">
    <name type="scientific">Allokutzneria oryzae</name>
    <dbReference type="NCBI Taxonomy" id="1378989"/>
    <lineage>
        <taxon>Bacteria</taxon>
        <taxon>Bacillati</taxon>
        <taxon>Actinomycetota</taxon>
        <taxon>Actinomycetes</taxon>
        <taxon>Pseudonocardiales</taxon>
        <taxon>Pseudonocardiaceae</taxon>
        <taxon>Allokutzneria</taxon>
    </lineage>
</organism>
<protein>
    <submittedName>
        <fullName evidence="7">Efflux RND transporter periplasmic adaptor subunit</fullName>
    </submittedName>
</protein>
<accession>A0ABV5ZW26</accession>
<feature type="region of interest" description="Disordered" evidence="3">
    <location>
        <begin position="180"/>
        <end position="211"/>
    </location>
</feature>
<dbReference type="PANTHER" id="PTHR32347">
    <property type="entry name" value="EFFLUX SYSTEM COMPONENT YKNX-RELATED"/>
    <property type="match status" value="1"/>
</dbReference>
<feature type="domain" description="Multidrug resistance protein MdtA-like C-terminal permuted SH3" evidence="5">
    <location>
        <begin position="307"/>
        <end position="362"/>
    </location>
</feature>
<feature type="region of interest" description="Disordered" evidence="3">
    <location>
        <begin position="367"/>
        <end position="402"/>
    </location>
</feature>
<dbReference type="Gene3D" id="1.10.287.470">
    <property type="entry name" value="Helix hairpin bin"/>
    <property type="match status" value="1"/>
</dbReference>
<evidence type="ECO:0000259" key="5">
    <source>
        <dbReference type="Pfam" id="PF25967"/>
    </source>
</evidence>
<feature type="transmembrane region" description="Helical" evidence="4">
    <location>
        <begin position="12"/>
        <end position="32"/>
    </location>
</feature>
<dbReference type="InterPro" id="IPR058627">
    <property type="entry name" value="MdtA-like_C"/>
</dbReference>
<dbReference type="SUPFAM" id="SSF111369">
    <property type="entry name" value="HlyD-like secretion proteins"/>
    <property type="match status" value="1"/>
</dbReference>
<evidence type="ECO:0000313" key="7">
    <source>
        <dbReference type="EMBL" id="MFB9905110.1"/>
    </source>
</evidence>
<proteinExistence type="predicted"/>
<evidence type="ECO:0000256" key="2">
    <source>
        <dbReference type="ARBA" id="ARBA00023054"/>
    </source>
</evidence>
<dbReference type="Pfam" id="PF25967">
    <property type="entry name" value="RND-MFP_C"/>
    <property type="match status" value="1"/>
</dbReference>
<evidence type="ECO:0000313" key="8">
    <source>
        <dbReference type="Proteomes" id="UP001589693"/>
    </source>
</evidence>
<keyword evidence="8" id="KW-1185">Reference proteome</keyword>
<feature type="domain" description="YknX-like beta-barrel" evidence="6">
    <location>
        <begin position="225"/>
        <end position="300"/>
    </location>
</feature>
<reference evidence="7 8" key="1">
    <citation type="submission" date="2024-09" db="EMBL/GenBank/DDBJ databases">
        <authorList>
            <person name="Sun Q."/>
            <person name="Mori K."/>
        </authorList>
    </citation>
    <scope>NUCLEOTIDE SEQUENCE [LARGE SCALE GENOMIC DNA]</scope>
    <source>
        <strain evidence="7 8">TBRC 7907</strain>
    </source>
</reference>
<dbReference type="Gene3D" id="2.40.50.100">
    <property type="match status" value="1"/>
</dbReference>
<evidence type="ECO:0000259" key="6">
    <source>
        <dbReference type="Pfam" id="PF25990"/>
    </source>
</evidence>
<name>A0ABV5ZW26_9PSEU</name>